<gene>
    <name evidence="1" type="ORF">CORMATOL_00117</name>
</gene>
<protein>
    <submittedName>
        <fullName evidence="1">Uncharacterized protein</fullName>
    </submittedName>
</protein>
<evidence type="ECO:0000313" key="1">
    <source>
        <dbReference type="EMBL" id="EEG28295.1"/>
    </source>
</evidence>
<proteinExistence type="predicted"/>
<comment type="caution">
    <text evidence="1">The sequence shown here is derived from an EMBL/GenBank/DDBJ whole genome shotgun (WGS) entry which is preliminary data.</text>
</comment>
<organism evidence="1 2">
    <name type="scientific">Corynebacterium matruchotii ATCC 33806</name>
    <dbReference type="NCBI Taxonomy" id="566549"/>
    <lineage>
        <taxon>Bacteria</taxon>
        <taxon>Bacillati</taxon>
        <taxon>Actinomycetota</taxon>
        <taxon>Actinomycetes</taxon>
        <taxon>Mycobacteriales</taxon>
        <taxon>Corynebacteriaceae</taxon>
        <taxon>Corynebacterium</taxon>
    </lineage>
</organism>
<dbReference type="Proteomes" id="UP000006247">
    <property type="component" value="Unassembled WGS sequence"/>
</dbReference>
<dbReference type="HOGENOM" id="CLU_2315533_0_0_11"/>
<dbReference type="AlphaFoldDB" id="C0DZH8"/>
<reference evidence="1 2" key="1">
    <citation type="submission" date="2009-01" db="EMBL/GenBank/DDBJ databases">
        <authorList>
            <person name="Fulton L."/>
            <person name="Clifton S."/>
            <person name="Chinwalla A.T."/>
            <person name="Mitreva M."/>
            <person name="Sodergren E."/>
            <person name="Weinstock G."/>
            <person name="Clifton S."/>
            <person name="Dooling D.J."/>
            <person name="Fulton B."/>
            <person name="Minx P."/>
            <person name="Pepin K.H."/>
            <person name="Johnson M."/>
            <person name="Bhonagiri V."/>
            <person name="Nash W.E."/>
            <person name="Mardis E.R."/>
            <person name="Wilson R.K."/>
        </authorList>
    </citation>
    <scope>NUCLEOTIDE SEQUENCE [LARGE SCALE GENOMIC DNA]</scope>
    <source>
        <strain evidence="1 2">ATCC 33806</strain>
    </source>
</reference>
<sequence length="99" mass="11258">MIVGRVGSWGFDVVIFENHAYLVCYLKMPYTAHLISMVSVPMAYRLRHCRWETMLRTCPRGWSAHILSCRTCSKHGLSLASILTPGDLMGQISNTMLIR</sequence>
<name>C0DZH8_9CORY</name>
<dbReference type="EMBL" id="ACEB01000002">
    <property type="protein sequence ID" value="EEG28295.1"/>
    <property type="molecule type" value="Genomic_DNA"/>
</dbReference>
<accession>C0DZH8</accession>
<evidence type="ECO:0000313" key="2">
    <source>
        <dbReference type="Proteomes" id="UP000006247"/>
    </source>
</evidence>